<gene>
    <name evidence="3" type="ORF">INF20_00490</name>
</gene>
<sequence>MIIEKKESLKIDLDKMPEEFKPMAMQAQRFLEVRNLYHAAIKEVSTKLEILDDEFHVNHDYNPIHHMECRVKSIKSIFDKIIRKGYDMEDDAFTKIMDIAGIRVICKYSQDIYRVRDMLLKQNDIELIKEKDYIQNPKESGYRSLHIVVLVPVFLSDRVEKVPVEVQIRTVVMDTWASLEHELKYKRNGQPLSEDAIENLKHCAAQMNLIDEMMERIHNSEKAVDEDDK</sequence>
<dbReference type="RefSeq" id="WP_404812901.1">
    <property type="nucleotide sequence ID" value="NZ_JADCKA010000001.1"/>
</dbReference>
<evidence type="ECO:0000259" key="2">
    <source>
        <dbReference type="SMART" id="SM00954"/>
    </source>
</evidence>
<proteinExistence type="predicted"/>
<organism evidence="3 4">
    <name type="scientific">Gallibacter intestinalis</name>
    <dbReference type="NCBI Taxonomy" id="2779356"/>
    <lineage>
        <taxon>Bacteria</taxon>
        <taxon>Bacillati</taxon>
        <taxon>Bacillota</taxon>
        <taxon>Clostridia</taxon>
        <taxon>Eubacteriales</taxon>
        <taxon>Eubacteriaceae</taxon>
        <taxon>Gallibacter</taxon>
    </lineage>
</organism>
<comment type="caution">
    <text evidence="3">The sequence shown here is derived from an EMBL/GenBank/DDBJ whole genome shotgun (WGS) entry which is preliminary data.</text>
</comment>
<dbReference type="Gene3D" id="1.10.287.860">
    <property type="entry name" value="Nucleotidyltransferase"/>
    <property type="match status" value="1"/>
</dbReference>
<feature type="domain" description="RelA/SpoT" evidence="2">
    <location>
        <begin position="69"/>
        <end position="191"/>
    </location>
</feature>
<dbReference type="CDD" id="cd05399">
    <property type="entry name" value="NT_Rel-Spo_like"/>
    <property type="match status" value="1"/>
</dbReference>
<dbReference type="Proteomes" id="UP001516588">
    <property type="component" value="Unassembled WGS sequence"/>
</dbReference>
<dbReference type="SMART" id="SM00954">
    <property type="entry name" value="RelA_SpoT"/>
    <property type="match status" value="1"/>
</dbReference>
<evidence type="ECO:0000256" key="1">
    <source>
        <dbReference type="ARBA" id="ARBA00004976"/>
    </source>
</evidence>
<comment type="pathway">
    <text evidence="1">Purine metabolism; ppGpp biosynthesis; ppGpp from GTP: step 1/2.</text>
</comment>
<dbReference type="PANTHER" id="PTHR47837">
    <property type="entry name" value="GTP PYROPHOSPHOKINASE YJBM"/>
    <property type="match status" value="1"/>
</dbReference>
<evidence type="ECO:0000313" key="4">
    <source>
        <dbReference type="Proteomes" id="UP001516588"/>
    </source>
</evidence>
<dbReference type="SUPFAM" id="SSF81301">
    <property type="entry name" value="Nucleotidyltransferase"/>
    <property type="match status" value="1"/>
</dbReference>
<dbReference type="EMBL" id="JADCKA010000001">
    <property type="protein sequence ID" value="MBE5034767.1"/>
    <property type="molecule type" value="Genomic_DNA"/>
</dbReference>
<accession>A0ABR9QVJ0</accession>
<dbReference type="PANTHER" id="PTHR47837:SF2">
    <property type="entry name" value="GTP PYROPHOSPHOKINASE YWAC"/>
    <property type="match status" value="1"/>
</dbReference>
<protein>
    <submittedName>
        <fullName evidence="3">GTP pyrophosphokinase family protein</fullName>
    </submittedName>
</protein>
<dbReference type="InterPro" id="IPR052366">
    <property type="entry name" value="GTP_Pyrophosphokinase"/>
</dbReference>
<dbReference type="Pfam" id="PF04607">
    <property type="entry name" value="RelA_SpoT"/>
    <property type="match status" value="1"/>
</dbReference>
<reference evidence="3 4" key="1">
    <citation type="submission" date="2020-10" db="EMBL/GenBank/DDBJ databases">
        <title>ChiBAC.</title>
        <authorList>
            <person name="Zenner C."/>
            <person name="Hitch T.C.A."/>
            <person name="Clavel T."/>
        </authorList>
    </citation>
    <scope>NUCLEOTIDE SEQUENCE [LARGE SCALE GENOMIC DNA]</scope>
    <source>
        <strain evidence="3 4">DSM 108706</strain>
    </source>
</reference>
<dbReference type="Gene3D" id="3.30.460.10">
    <property type="entry name" value="Beta Polymerase, domain 2"/>
    <property type="match status" value="1"/>
</dbReference>
<name>A0ABR9QVJ0_9FIRM</name>
<evidence type="ECO:0000313" key="3">
    <source>
        <dbReference type="EMBL" id="MBE5034767.1"/>
    </source>
</evidence>
<dbReference type="InterPro" id="IPR043519">
    <property type="entry name" value="NT_sf"/>
</dbReference>
<keyword evidence="4" id="KW-1185">Reference proteome</keyword>
<dbReference type="InterPro" id="IPR007685">
    <property type="entry name" value="RelA_SpoT"/>
</dbReference>